<dbReference type="PANTHER" id="PTHR42760:SF5">
    <property type="entry name" value="2-DEHYDRO-3-DEOXY-D-GLUCONATE 5-DEHYDROGENASE"/>
    <property type="match status" value="1"/>
</dbReference>
<dbReference type="AlphaFoldDB" id="A0AAD4GWQ1"/>
<dbReference type="Gene3D" id="3.40.50.720">
    <property type="entry name" value="NAD(P)-binding Rossmann-like Domain"/>
    <property type="match status" value="1"/>
</dbReference>
<dbReference type="EMBL" id="VCAU01000009">
    <property type="protein sequence ID" value="KAF9893009.1"/>
    <property type="molecule type" value="Genomic_DNA"/>
</dbReference>
<dbReference type="PANTHER" id="PTHR42760">
    <property type="entry name" value="SHORT-CHAIN DEHYDROGENASES/REDUCTASES FAMILY MEMBER"/>
    <property type="match status" value="1"/>
</dbReference>
<comment type="similarity">
    <text evidence="1 4">Belongs to the short-chain dehydrogenases/reductases (SDR) family.</text>
</comment>
<evidence type="ECO:0000256" key="3">
    <source>
        <dbReference type="ARBA" id="ARBA00023002"/>
    </source>
</evidence>
<dbReference type="PROSITE" id="PS00061">
    <property type="entry name" value="ADH_SHORT"/>
    <property type="match status" value="1"/>
</dbReference>
<dbReference type="SUPFAM" id="SSF51735">
    <property type="entry name" value="NAD(P)-binding Rossmann-fold domains"/>
    <property type="match status" value="1"/>
</dbReference>
<dbReference type="GO" id="GO:0044550">
    <property type="term" value="P:secondary metabolite biosynthetic process"/>
    <property type="evidence" value="ECO:0007669"/>
    <property type="project" value="UniProtKB-ARBA"/>
</dbReference>
<organism evidence="5 6">
    <name type="scientific">Aspergillus nanangensis</name>
    <dbReference type="NCBI Taxonomy" id="2582783"/>
    <lineage>
        <taxon>Eukaryota</taxon>
        <taxon>Fungi</taxon>
        <taxon>Dikarya</taxon>
        <taxon>Ascomycota</taxon>
        <taxon>Pezizomycotina</taxon>
        <taxon>Eurotiomycetes</taxon>
        <taxon>Eurotiomycetidae</taxon>
        <taxon>Eurotiales</taxon>
        <taxon>Aspergillaceae</taxon>
        <taxon>Aspergillus</taxon>
        <taxon>Aspergillus subgen. Circumdati</taxon>
    </lineage>
</organism>
<dbReference type="Pfam" id="PF00106">
    <property type="entry name" value="adh_short"/>
    <property type="match status" value="1"/>
</dbReference>
<reference evidence="5" key="1">
    <citation type="journal article" date="2019" name="Beilstein J. Org. Chem.">
        <title>Nanangenines: drimane sesquiterpenoids as the dominant metabolite cohort of a novel Australian fungus, Aspergillus nanangensis.</title>
        <authorList>
            <person name="Lacey H.J."/>
            <person name="Gilchrist C.L.M."/>
            <person name="Crombie A."/>
            <person name="Kalaitzis J.A."/>
            <person name="Vuong D."/>
            <person name="Rutledge P.J."/>
            <person name="Turner P."/>
            <person name="Pitt J.I."/>
            <person name="Lacey E."/>
            <person name="Chooi Y.H."/>
            <person name="Piggott A.M."/>
        </authorList>
    </citation>
    <scope>NUCLEOTIDE SEQUENCE</scope>
    <source>
        <strain evidence="5">MST-FP2251</strain>
    </source>
</reference>
<dbReference type="InterPro" id="IPR002347">
    <property type="entry name" value="SDR_fam"/>
</dbReference>
<dbReference type="PRINTS" id="PR00081">
    <property type="entry name" value="GDHRDH"/>
</dbReference>
<evidence type="ECO:0008006" key="7">
    <source>
        <dbReference type="Google" id="ProtNLM"/>
    </source>
</evidence>
<evidence type="ECO:0000313" key="5">
    <source>
        <dbReference type="EMBL" id="KAF9893009.1"/>
    </source>
</evidence>
<sequence>MTDQQKSILNLFSLEGKTVIVTGGTGGLGAAMSIALAQAGANIVSLQLPDDPLGKTFQEEIEKLHRQFSVFECNLTDPGSIREVFASMWAAGIVPDILLNCAGTNRRGKIEDISDEDINLVLDVNLKAAYIMSQEFGKQLLTLSRPGKIIHVSSMASYIAQTNVSIYAISKAGVRHMTKALSNEWAGKGIQCNCICPG</sequence>
<reference evidence="5" key="2">
    <citation type="submission" date="2020-02" db="EMBL/GenBank/DDBJ databases">
        <authorList>
            <person name="Gilchrist C.L.M."/>
            <person name="Chooi Y.-H."/>
        </authorList>
    </citation>
    <scope>NUCLEOTIDE SEQUENCE</scope>
    <source>
        <strain evidence="5">MST-FP2251</strain>
    </source>
</reference>
<keyword evidence="6" id="KW-1185">Reference proteome</keyword>
<proteinExistence type="inferred from homology"/>
<evidence type="ECO:0000256" key="4">
    <source>
        <dbReference type="RuleBase" id="RU000363"/>
    </source>
</evidence>
<accession>A0AAD4GWQ1</accession>
<keyword evidence="3" id="KW-0560">Oxidoreductase</keyword>
<dbReference type="InterPro" id="IPR036291">
    <property type="entry name" value="NAD(P)-bd_dom_sf"/>
</dbReference>
<keyword evidence="2" id="KW-0521">NADP</keyword>
<dbReference type="GO" id="GO:0016616">
    <property type="term" value="F:oxidoreductase activity, acting on the CH-OH group of donors, NAD or NADP as acceptor"/>
    <property type="evidence" value="ECO:0007669"/>
    <property type="project" value="TreeGrafter"/>
</dbReference>
<dbReference type="Proteomes" id="UP001194746">
    <property type="component" value="Unassembled WGS sequence"/>
</dbReference>
<protein>
    <recommendedName>
        <fullName evidence="7">2-deoxy-D-gluconate 3-dehydrogenase</fullName>
    </recommendedName>
</protein>
<dbReference type="PRINTS" id="PR00080">
    <property type="entry name" value="SDRFAMILY"/>
</dbReference>
<evidence type="ECO:0000313" key="6">
    <source>
        <dbReference type="Proteomes" id="UP001194746"/>
    </source>
</evidence>
<gene>
    <name evidence="5" type="ORF">FE257_012420</name>
</gene>
<dbReference type="InterPro" id="IPR020904">
    <property type="entry name" value="Sc_DH/Rdtase_CS"/>
</dbReference>
<evidence type="ECO:0000256" key="2">
    <source>
        <dbReference type="ARBA" id="ARBA00022857"/>
    </source>
</evidence>
<comment type="caution">
    <text evidence="5">The sequence shown here is derived from an EMBL/GenBank/DDBJ whole genome shotgun (WGS) entry which is preliminary data.</text>
</comment>
<name>A0AAD4GWQ1_ASPNN</name>
<evidence type="ECO:0000256" key="1">
    <source>
        <dbReference type="ARBA" id="ARBA00006484"/>
    </source>
</evidence>